<dbReference type="Proteomes" id="UP000603545">
    <property type="component" value="Unassembled WGS sequence"/>
</dbReference>
<proteinExistence type="predicted"/>
<comment type="caution">
    <text evidence="1">The sequence shown here is derived from an EMBL/GenBank/DDBJ whole genome shotgun (WGS) entry which is preliminary data.</text>
</comment>
<name>A0A8J6N7H0_9BACT</name>
<dbReference type="AlphaFoldDB" id="A0A8J6N7H0"/>
<dbReference type="Gene3D" id="3.40.50.2000">
    <property type="entry name" value="Glycogen Phosphorylase B"/>
    <property type="match status" value="1"/>
</dbReference>
<protein>
    <submittedName>
        <fullName evidence="1">Uncharacterized protein</fullName>
    </submittedName>
</protein>
<evidence type="ECO:0000313" key="2">
    <source>
        <dbReference type="Proteomes" id="UP000603545"/>
    </source>
</evidence>
<dbReference type="EMBL" id="JACNLL010000047">
    <property type="protein sequence ID" value="MBC8199337.1"/>
    <property type="molecule type" value="Genomic_DNA"/>
</dbReference>
<accession>A0A8J6N7H0</accession>
<sequence>MKIALAHYHLKTGGVTTVLRQQIEAVKNDCEILVLTGELPDSPFPADIKHIPGLAYYGRSSQKIFNPKKVAESIIKAIHSKWKEGCNILHVHNPLLAKNKIFLKILHELRKREIRLFLQIHDFAEDGRPLSYFNEDEYVPDCHYGVINSRDYEMLLKAGLKKKGLHKIFNTIKPFEFKKKAAKAENFVLYPIRAIRRKNIGEAILLSLFFKNNEALFITQPPNSPIDIISYKGWKRFAEENSLDVVFEAGLKYDFEKLVLAARFLITTSITEGFGFSFLEPWTAKKILCGRKLPDICYDFEQNGIKLDHLYTKLLVPVKWIDKKDLYERWRASVLKACSLFNYKIDNNNIEKGFSAITNNNNIDFGLLDESFQKQIISCVLSDKKNANRLLSLNPYLSYIGEIKNKEDLIQNNMKAVLGNYNNRIYKKKLFEIYSNVCKNPVRQRIDKKILLSEFLNLQKFSLLKWGNYV</sequence>
<reference evidence="1 2" key="1">
    <citation type="submission" date="2020-08" db="EMBL/GenBank/DDBJ databases">
        <title>Bridging the membrane lipid divide: bacteria of the FCB group superphylum have the potential to synthesize archaeal ether lipids.</title>
        <authorList>
            <person name="Villanueva L."/>
            <person name="Von Meijenfeldt F.A.B."/>
            <person name="Westbye A.B."/>
            <person name="Yadav S."/>
            <person name="Hopmans E.C."/>
            <person name="Dutilh B.E."/>
            <person name="Sinninghe Damste J.S."/>
        </authorList>
    </citation>
    <scope>NUCLEOTIDE SEQUENCE [LARGE SCALE GENOMIC DNA]</scope>
    <source>
        <strain evidence="1">NIOZ-UU82</strain>
    </source>
</reference>
<gene>
    <name evidence="1" type="ORF">H8E80_04735</name>
</gene>
<evidence type="ECO:0000313" key="1">
    <source>
        <dbReference type="EMBL" id="MBC8199337.1"/>
    </source>
</evidence>
<organism evidence="1 2">
    <name type="scientific">Candidatus Desulfaltia bathyphila</name>
    <dbReference type="NCBI Taxonomy" id="2841697"/>
    <lineage>
        <taxon>Bacteria</taxon>
        <taxon>Pseudomonadati</taxon>
        <taxon>Thermodesulfobacteriota</taxon>
        <taxon>Desulfobacteria</taxon>
        <taxon>Desulfobacterales</taxon>
        <taxon>Desulfobacterales incertae sedis</taxon>
        <taxon>Candidatus Desulfaltia</taxon>
    </lineage>
</organism>
<dbReference type="SUPFAM" id="SSF53756">
    <property type="entry name" value="UDP-Glycosyltransferase/glycogen phosphorylase"/>
    <property type="match status" value="1"/>
</dbReference>